<name>A0A1M6AWE9_9FIRM</name>
<dbReference type="EMBL" id="FQZL01000004">
    <property type="protein sequence ID" value="SHI40543.1"/>
    <property type="molecule type" value="Genomic_DNA"/>
</dbReference>
<dbReference type="Proteomes" id="UP000184052">
    <property type="component" value="Unassembled WGS sequence"/>
</dbReference>
<gene>
    <name evidence="2" type="ORF">SAMN02745751_00266</name>
</gene>
<dbReference type="RefSeq" id="WP_073045910.1">
    <property type="nucleotide sequence ID" value="NZ_FQZL01000004.1"/>
</dbReference>
<dbReference type="SMART" id="SM01078">
    <property type="entry name" value="CGGC"/>
    <property type="match status" value="1"/>
</dbReference>
<dbReference type="STRING" id="1121476.SAMN02745751_00266"/>
<proteinExistence type="predicted"/>
<dbReference type="OrthoDB" id="9792960at2"/>
<organism evidence="2 3">
    <name type="scientific">Dethiosulfatibacter aminovorans DSM 17477</name>
    <dbReference type="NCBI Taxonomy" id="1121476"/>
    <lineage>
        <taxon>Bacteria</taxon>
        <taxon>Bacillati</taxon>
        <taxon>Bacillota</taxon>
        <taxon>Tissierellia</taxon>
        <taxon>Dethiosulfatibacter</taxon>
    </lineage>
</organism>
<feature type="domain" description="CGGC" evidence="1">
    <location>
        <begin position="2"/>
        <end position="110"/>
    </location>
</feature>
<accession>A0A1M6AWE9</accession>
<dbReference type="Pfam" id="PF08821">
    <property type="entry name" value="CGGC"/>
    <property type="match status" value="1"/>
</dbReference>
<keyword evidence="3" id="KW-1185">Reference proteome</keyword>
<dbReference type="InterPro" id="IPR014925">
    <property type="entry name" value="CGGC_dom"/>
</dbReference>
<evidence type="ECO:0000259" key="1">
    <source>
        <dbReference type="SMART" id="SM01078"/>
    </source>
</evidence>
<reference evidence="2 3" key="1">
    <citation type="submission" date="2016-11" db="EMBL/GenBank/DDBJ databases">
        <authorList>
            <person name="Jaros S."/>
            <person name="Januszkiewicz K."/>
            <person name="Wedrychowicz H."/>
        </authorList>
    </citation>
    <scope>NUCLEOTIDE SEQUENCE [LARGE SCALE GENOMIC DNA]</scope>
    <source>
        <strain evidence="2 3">DSM 17477</strain>
    </source>
</reference>
<sequence>MKVGLLRCAQTEDHCPASTCFKVMEVKMFEFDKFDEDVVVVGATSCGGCPGKKSIPRVQEMIKRGADTIVFASCVSKGTPNDFPCPNYEKILKGVKKKVGDDVRIIEYTHL</sequence>
<protein>
    <submittedName>
        <fullName evidence="2">Predicted metal-binding protein</fullName>
    </submittedName>
</protein>
<dbReference type="AlphaFoldDB" id="A0A1M6AWE9"/>
<evidence type="ECO:0000313" key="2">
    <source>
        <dbReference type="EMBL" id="SHI40543.1"/>
    </source>
</evidence>
<evidence type="ECO:0000313" key="3">
    <source>
        <dbReference type="Proteomes" id="UP000184052"/>
    </source>
</evidence>